<evidence type="ECO:0000256" key="1">
    <source>
        <dbReference type="ARBA" id="ARBA00001961"/>
    </source>
</evidence>
<dbReference type="Pfam" id="PF13640">
    <property type="entry name" value="2OG-FeII_Oxy_3"/>
    <property type="match status" value="1"/>
</dbReference>
<reference evidence="8" key="1">
    <citation type="submission" date="2021-01" db="EMBL/GenBank/DDBJ databases">
        <authorList>
            <person name="Corre E."/>
            <person name="Pelletier E."/>
            <person name="Niang G."/>
            <person name="Scheremetjew M."/>
            <person name="Finn R."/>
            <person name="Kale V."/>
            <person name="Holt S."/>
            <person name="Cochrane G."/>
            <person name="Meng A."/>
            <person name="Brown T."/>
            <person name="Cohen L."/>
        </authorList>
    </citation>
    <scope>NUCLEOTIDE SEQUENCE</scope>
    <source>
        <strain evidence="8">CCMP 410</strain>
    </source>
</reference>
<feature type="signal peptide" evidence="6">
    <location>
        <begin position="1"/>
        <end position="24"/>
    </location>
</feature>
<evidence type="ECO:0000256" key="5">
    <source>
        <dbReference type="ARBA" id="ARBA00023004"/>
    </source>
</evidence>
<keyword evidence="6" id="KW-0732">Signal</keyword>
<dbReference type="GO" id="GO:0004656">
    <property type="term" value="F:procollagen-proline 4-dioxygenase activity"/>
    <property type="evidence" value="ECO:0007669"/>
    <property type="project" value="TreeGrafter"/>
</dbReference>
<name>A0A7S1Y7T8_9STRA</name>
<dbReference type="AlphaFoldDB" id="A0A7S1Y7T8"/>
<protein>
    <recommendedName>
        <fullName evidence="7">Fe2OG dioxygenase domain-containing protein</fullName>
    </recommendedName>
</protein>
<gene>
    <name evidence="8" type="ORF">GOCE00092_LOCUS11622</name>
</gene>
<feature type="domain" description="Fe2OG dioxygenase" evidence="7">
    <location>
        <begin position="320"/>
        <end position="431"/>
    </location>
</feature>
<evidence type="ECO:0000259" key="7">
    <source>
        <dbReference type="PROSITE" id="PS51471"/>
    </source>
</evidence>
<comment type="cofactor">
    <cofactor evidence="1">
        <name>L-ascorbate</name>
        <dbReference type="ChEBI" id="CHEBI:38290"/>
    </cofactor>
</comment>
<dbReference type="InterPro" id="IPR005123">
    <property type="entry name" value="Oxoglu/Fe-dep_dioxygenase_dom"/>
</dbReference>
<evidence type="ECO:0000313" key="8">
    <source>
        <dbReference type="EMBL" id="CAD9282710.1"/>
    </source>
</evidence>
<dbReference type="GO" id="GO:0031418">
    <property type="term" value="F:L-ascorbic acid binding"/>
    <property type="evidence" value="ECO:0007669"/>
    <property type="project" value="InterPro"/>
</dbReference>
<dbReference type="InterPro" id="IPR036208">
    <property type="entry name" value="VHL_sf"/>
</dbReference>
<dbReference type="EMBL" id="HBGK01022612">
    <property type="protein sequence ID" value="CAD9282710.1"/>
    <property type="molecule type" value="Transcribed_RNA"/>
</dbReference>
<dbReference type="GO" id="GO:0005783">
    <property type="term" value="C:endoplasmic reticulum"/>
    <property type="evidence" value="ECO:0007669"/>
    <property type="project" value="TreeGrafter"/>
</dbReference>
<accession>A0A7S1Y7T8</accession>
<keyword evidence="5" id="KW-0408">Iron</keyword>
<keyword evidence="4" id="KW-0560">Oxidoreductase</keyword>
<keyword evidence="3" id="KW-0223">Dioxygenase</keyword>
<dbReference type="Gene3D" id="2.60.40.780">
    <property type="entry name" value="von Hippel-Lindau disease tumour suppressor, beta domain"/>
    <property type="match status" value="1"/>
</dbReference>
<dbReference type="InterPro" id="IPR044862">
    <property type="entry name" value="Pro_4_hyd_alph_FE2OG_OXY"/>
</dbReference>
<evidence type="ECO:0000256" key="2">
    <source>
        <dbReference type="ARBA" id="ARBA00022723"/>
    </source>
</evidence>
<evidence type="ECO:0000256" key="4">
    <source>
        <dbReference type="ARBA" id="ARBA00023002"/>
    </source>
</evidence>
<dbReference type="SMART" id="SM00702">
    <property type="entry name" value="P4Hc"/>
    <property type="match status" value="1"/>
</dbReference>
<sequence length="455" mass="50647">MMMGSNSTLWHWLALALAAVVVMAQSQIPRNLRMLNESGHRLEVYWVSPQGEASMMTNPYLYDGATFPLNTFVGHRFEIREVPNAKTGDCAGEEKVCRRAEFVVSENDDQAVRIAPGLEIEFRDNKVMARREADSLVTECEENAKTAMSAGDPKWMDNLAECVEIAVARKLEVANEEIAFQAQIRTDMATLLENYTCADEHSEATPDVRTEVWTSEKDGVPRAAHIKLDRPASRIHVVDNFIDPIECEAMESEAARTLHRATVADGKGGSRLSENRKAMQAGISVRWDREEIGDPIARLSRRVYDYANHVLGLGIEEHGQEDLMSIQYFGRGRNDTEPDRYTPHCDGDCTGLPHKTGTRMATMVMYCTLPSEGGATNFKNSGVHVKPVAGSAVFFSYIDPEARVMDTGFTEHSGCPVFEGEKKIVTQWIRLGVDSENPWNSFNTLGIKHADAANQ</sequence>
<dbReference type="GO" id="GO:0005506">
    <property type="term" value="F:iron ion binding"/>
    <property type="evidence" value="ECO:0007669"/>
    <property type="project" value="InterPro"/>
</dbReference>
<dbReference type="PANTHER" id="PTHR10869:SF226">
    <property type="entry name" value="PROLYL 4-HYDROXYLASE ALPHA SUBUNIT DOMAIN-CONTAINING PROTEIN"/>
    <property type="match status" value="1"/>
</dbReference>
<feature type="chain" id="PRO_5030700603" description="Fe2OG dioxygenase domain-containing protein" evidence="6">
    <location>
        <begin position="25"/>
        <end position="455"/>
    </location>
</feature>
<dbReference type="InterPro" id="IPR037140">
    <property type="entry name" value="VHL_beta_dom_sf"/>
</dbReference>
<dbReference type="FunFam" id="2.60.120.620:FF:000075">
    <property type="entry name" value="Predicted protein"/>
    <property type="match status" value="1"/>
</dbReference>
<dbReference type="InterPro" id="IPR006620">
    <property type="entry name" value="Pro_4_hyd_alph"/>
</dbReference>
<dbReference type="SUPFAM" id="SSF49468">
    <property type="entry name" value="VHL"/>
    <property type="match status" value="1"/>
</dbReference>
<dbReference type="PROSITE" id="PS51471">
    <property type="entry name" value="FE2OG_OXY"/>
    <property type="match status" value="1"/>
</dbReference>
<organism evidence="8">
    <name type="scientific">Grammatophora oceanica</name>
    <dbReference type="NCBI Taxonomy" id="210454"/>
    <lineage>
        <taxon>Eukaryota</taxon>
        <taxon>Sar</taxon>
        <taxon>Stramenopiles</taxon>
        <taxon>Ochrophyta</taxon>
        <taxon>Bacillariophyta</taxon>
        <taxon>Fragilariophyceae</taxon>
        <taxon>Fragilariophycidae</taxon>
        <taxon>Rhabdonematales</taxon>
        <taxon>Grammatophoraceae</taxon>
        <taxon>Grammatophora</taxon>
    </lineage>
</organism>
<proteinExistence type="predicted"/>
<dbReference type="PANTHER" id="PTHR10869">
    <property type="entry name" value="PROLYL 4-HYDROXYLASE ALPHA SUBUNIT"/>
    <property type="match status" value="1"/>
</dbReference>
<evidence type="ECO:0000256" key="6">
    <source>
        <dbReference type="SAM" id="SignalP"/>
    </source>
</evidence>
<keyword evidence="2" id="KW-0479">Metal-binding</keyword>
<evidence type="ECO:0000256" key="3">
    <source>
        <dbReference type="ARBA" id="ARBA00022964"/>
    </source>
</evidence>
<dbReference type="InterPro" id="IPR045054">
    <property type="entry name" value="P4HA-like"/>
</dbReference>
<dbReference type="Gene3D" id="2.60.120.620">
    <property type="entry name" value="q2cbj1_9rhob like domain"/>
    <property type="match status" value="1"/>
</dbReference>